<keyword evidence="4 6" id="KW-1133">Transmembrane helix</keyword>
<dbReference type="Pfam" id="PF07970">
    <property type="entry name" value="COPIIcoated_ERV"/>
    <property type="match status" value="1"/>
</dbReference>
<feature type="domain" description="Endoplasmic reticulum vesicle transporter N-terminal" evidence="8">
    <location>
        <begin position="9"/>
        <end position="96"/>
    </location>
</feature>
<dbReference type="VEuPathDB" id="FungiDB:CJJ07_000470"/>
<evidence type="ECO:0000313" key="10">
    <source>
        <dbReference type="Proteomes" id="UP000037122"/>
    </source>
</evidence>
<accession>A0A0L0P653</accession>
<proteinExistence type="inferred from homology"/>
<dbReference type="VEuPathDB" id="FungiDB:CJI96_0003837"/>
<evidence type="ECO:0000256" key="1">
    <source>
        <dbReference type="ARBA" id="ARBA00004141"/>
    </source>
</evidence>
<dbReference type="VEuPathDB" id="FungiDB:QG37_01195"/>
<dbReference type="InterPro" id="IPR045888">
    <property type="entry name" value="Erv"/>
</dbReference>
<dbReference type="GO" id="GO:0006890">
    <property type="term" value="P:retrograde vesicle-mediated transport, Golgi to endoplasmic reticulum"/>
    <property type="evidence" value="ECO:0007669"/>
    <property type="project" value="TreeGrafter"/>
</dbReference>
<dbReference type="GO" id="GO:0000139">
    <property type="term" value="C:Golgi membrane"/>
    <property type="evidence" value="ECO:0007669"/>
    <property type="project" value="UniProtKB-SubCell"/>
</dbReference>
<dbReference type="InterPro" id="IPR012936">
    <property type="entry name" value="Erv_C"/>
</dbReference>
<dbReference type="VEuPathDB" id="FungiDB:CJI97_005131"/>
<dbReference type="Proteomes" id="UP000037122">
    <property type="component" value="Unassembled WGS sequence"/>
</dbReference>
<dbReference type="PANTHER" id="PTHR10984">
    <property type="entry name" value="ENDOPLASMIC RETICULUM-GOLGI INTERMEDIATE COMPARTMENT PROTEIN"/>
    <property type="match status" value="1"/>
</dbReference>
<evidence type="ECO:0000256" key="4">
    <source>
        <dbReference type="ARBA" id="ARBA00022989"/>
    </source>
</evidence>
<reference evidence="10" key="1">
    <citation type="journal article" date="2015" name="BMC Genomics">
        <title>Draft genome of a commonly misdiagnosed multidrug resistant pathogen Candida auris.</title>
        <authorList>
            <person name="Chatterjee S."/>
            <person name="Alampalli S.V."/>
            <person name="Nageshan R.K."/>
            <person name="Chettiar S.T."/>
            <person name="Joshi S."/>
            <person name="Tatu U.S."/>
        </authorList>
    </citation>
    <scope>NUCLEOTIDE SEQUENCE [LARGE SCALE GENOMIC DNA]</scope>
    <source>
        <strain evidence="10">6684</strain>
    </source>
</reference>
<dbReference type="VEuPathDB" id="FungiDB:CJJ09_004307"/>
<keyword evidence="5 6" id="KW-0472">Membrane</keyword>
<keyword evidence="6" id="KW-0333">Golgi apparatus</keyword>
<evidence type="ECO:0000313" key="9">
    <source>
        <dbReference type="EMBL" id="KNE01852.1"/>
    </source>
</evidence>
<comment type="similarity">
    <text evidence="2 6">Belongs to the ERGIC family.</text>
</comment>
<comment type="caution">
    <text evidence="9">The sequence shown here is derived from an EMBL/GenBank/DDBJ whole genome shotgun (WGS) entry which is preliminary data.</text>
</comment>
<sequence length="416" mass="46759">MSSRPRLISLDAFAKTVEDARVKTALGGMITLICVFIVLLLIRNEYNEYTLMIVRPELVVDRDVNKQLDINLDITFPNVPCGVLTLDILDNLGDLHLDVLQSGFEIFRVLPLGQEIKDDLPIMSGVEKWEETLVGLSEEEKARGVPCGSCYGAVDQTDSKHCCNSCKAVRLAYAVKKWAFYDGENIEQCEKEGYVQNMKQRINDREGCRVKGLAKINRISGNLHFAPGIQISDQGRHSHDMSLWRKYENYFNIDHKIHHFSFGKDPLASLHLAYPLEDNQAPSIAPLDGFVFQQGKKDHVALYYLSVVSTRFEYLEGRQAPEETNQFSVITHDRPVIGGRDDDHQNTMHARGGVPGTFFHFDISPMKIINRQEYAKTWSGFVLGVISSIAGVLTVGAVLDRSVWAAEQALKGKKDT</sequence>
<name>A0A0L0P653_CANAR</name>
<dbReference type="EMBL" id="LGST01000008">
    <property type="protein sequence ID" value="KNE01852.1"/>
    <property type="molecule type" value="Genomic_DNA"/>
</dbReference>
<feature type="transmembrane region" description="Helical" evidence="6">
    <location>
        <begin position="20"/>
        <end position="42"/>
    </location>
</feature>
<keyword evidence="3 6" id="KW-0812">Transmembrane</keyword>
<feature type="transmembrane region" description="Helical" evidence="6">
    <location>
        <begin position="377"/>
        <end position="399"/>
    </location>
</feature>
<dbReference type="AlphaFoldDB" id="A0A0L0P653"/>
<feature type="domain" description="Endoplasmic reticulum vesicle transporter C-terminal" evidence="7">
    <location>
        <begin position="150"/>
        <end position="400"/>
    </location>
</feature>
<comment type="subcellular location">
    <subcellularLocation>
        <location evidence="6">Endoplasmic reticulum membrane</location>
        <topology evidence="6">Multi-pass membrane protein</topology>
    </subcellularLocation>
    <subcellularLocation>
        <location evidence="6">Endoplasmic reticulum-Golgi intermediate compartment membrane</location>
        <topology evidence="6">Multi-pass membrane protein</topology>
    </subcellularLocation>
    <subcellularLocation>
        <location evidence="6">Golgi apparatus membrane</location>
        <topology evidence="6">Multi-pass membrane protein</topology>
    </subcellularLocation>
    <subcellularLocation>
        <location evidence="1">Membrane</location>
        <topology evidence="1">Multi-pass membrane protein</topology>
    </subcellularLocation>
</comment>
<dbReference type="GO" id="GO:0005789">
    <property type="term" value="C:endoplasmic reticulum membrane"/>
    <property type="evidence" value="ECO:0007669"/>
    <property type="project" value="UniProtKB-SubCell"/>
</dbReference>
<keyword evidence="6" id="KW-0256">Endoplasmic reticulum</keyword>
<keyword evidence="6" id="KW-0813">Transport</keyword>
<dbReference type="GO" id="GO:0030134">
    <property type="term" value="C:COPII-coated ER to Golgi transport vesicle"/>
    <property type="evidence" value="ECO:0007669"/>
    <property type="project" value="TreeGrafter"/>
</dbReference>
<evidence type="ECO:0000259" key="8">
    <source>
        <dbReference type="Pfam" id="PF13850"/>
    </source>
</evidence>
<evidence type="ECO:0000256" key="2">
    <source>
        <dbReference type="ARBA" id="ARBA00005648"/>
    </source>
</evidence>
<protein>
    <recommendedName>
        <fullName evidence="6">Endoplasmic reticulum-Golgi intermediate compartment protein</fullName>
    </recommendedName>
</protein>
<evidence type="ECO:0000256" key="3">
    <source>
        <dbReference type="ARBA" id="ARBA00022692"/>
    </source>
</evidence>
<comment type="function">
    <text evidence="6">Plays a role in transport between endoplasmic reticulum and Golgi.</text>
</comment>
<dbReference type="Pfam" id="PF13850">
    <property type="entry name" value="ERGIC_N"/>
    <property type="match status" value="1"/>
</dbReference>
<organism evidence="9 10">
    <name type="scientific">Candidozyma auris</name>
    <name type="common">Yeast</name>
    <name type="synonym">Candida auris</name>
    <dbReference type="NCBI Taxonomy" id="498019"/>
    <lineage>
        <taxon>Eukaryota</taxon>
        <taxon>Fungi</taxon>
        <taxon>Dikarya</taxon>
        <taxon>Ascomycota</taxon>
        <taxon>Saccharomycotina</taxon>
        <taxon>Pichiomycetes</taxon>
        <taxon>Metschnikowiaceae</taxon>
        <taxon>Candidozyma</taxon>
    </lineage>
</organism>
<dbReference type="VEuPathDB" id="FungiDB:B9J08_005047"/>
<evidence type="ECO:0000259" key="7">
    <source>
        <dbReference type="Pfam" id="PF07970"/>
    </source>
</evidence>
<dbReference type="GO" id="GO:0033116">
    <property type="term" value="C:endoplasmic reticulum-Golgi intermediate compartment membrane"/>
    <property type="evidence" value="ECO:0007669"/>
    <property type="project" value="UniProtKB-SubCell"/>
</dbReference>
<dbReference type="InterPro" id="IPR039542">
    <property type="entry name" value="Erv_N"/>
</dbReference>
<dbReference type="GO" id="GO:0006888">
    <property type="term" value="P:endoplasmic reticulum to Golgi vesicle-mediated transport"/>
    <property type="evidence" value="ECO:0007669"/>
    <property type="project" value="UniProtKB-UniRule"/>
</dbReference>
<dbReference type="PANTHER" id="PTHR10984:SF25">
    <property type="entry name" value="ENDOPLASMIC RETICULUM-GOLGI INTERMEDIATE COMPARTMENT PROTEIN 3"/>
    <property type="match status" value="1"/>
</dbReference>
<evidence type="ECO:0000256" key="6">
    <source>
        <dbReference type="RuleBase" id="RU369013"/>
    </source>
</evidence>
<gene>
    <name evidence="9" type="ORF">QG37_01195</name>
</gene>
<keyword evidence="6" id="KW-0931">ER-Golgi transport</keyword>
<evidence type="ECO:0000256" key="5">
    <source>
        <dbReference type="ARBA" id="ARBA00023136"/>
    </source>
</evidence>